<reference evidence="10" key="1">
    <citation type="journal article" date="2019" name="Int. J. Syst. Evol. Microbiol.">
        <title>The Global Catalogue of Microorganisms (GCM) 10K type strain sequencing project: providing services to taxonomists for standard genome sequencing and annotation.</title>
        <authorList>
            <consortium name="The Broad Institute Genomics Platform"/>
            <consortium name="The Broad Institute Genome Sequencing Center for Infectious Disease"/>
            <person name="Wu L."/>
            <person name="Ma J."/>
        </authorList>
    </citation>
    <scope>NUCLEOTIDE SEQUENCE [LARGE SCALE GENOMIC DNA]</scope>
    <source>
        <strain evidence="10">JCM 14736</strain>
    </source>
</reference>
<dbReference type="InterPro" id="IPR000515">
    <property type="entry name" value="MetI-like"/>
</dbReference>
<feature type="transmembrane region" description="Helical" evidence="7">
    <location>
        <begin position="68"/>
        <end position="89"/>
    </location>
</feature>
<evidence type="ECO:0000256" key="6">
    <source>
        <dbReference type="ARBA" id="ARBA00023136"/>
    </source>
</evidence>
<evidence type="ECO:0000256" key="4">
    <source>
        <dbReference type="ARBA" id="ARBA00022692"/>
    </source>
</evidence>
<gene>
    <name evidence="9" type="ORF">GCM10009768_09620</name>
</gene>
<feature type="transmembrane region" description="Helical" evidence="7">
    <location>
        <begin position="222"/>
        <end position="240"/>
    </location>
</feature>
<dbReference type="PROSITE" id="PS50928">
    <property type="entry name" value="ABC_TM1"/>
    <property type="match status" value="1"/>
</dbReference>
<dbReference type="Proteomes" id="UP001500851">
    <property type="component" value="Unassembled WGS sequence"/>
</dbReference>
<comment type="subcellular location">
    <subcellularLocation>
        <location evidence="1 7">Cell membrane</location>
        <topology evidence="1 7">Multi-pass membrane protein</topology>
    </subcellularLocation>
</comment>
<dbReference type="Gene3D" id="1.10.3720.10">
    <property type="entry name" value="MetI-like"/>
    <property type="match status" value="1"/>
</dbReference>
<protein>
    <submittedName>
        <fullName evidence="9">ABC transporter permease</fullName>
    </submittedName>
</protein>
<feature type="transmembrane region" description="Helical" evidence="7">
    <location>
        <begin position="101"/>
        <end position="119"/>
    </location>
</feature>
<evidence type="ECO:0000313" key="9">
    <source>
        <dbReference type="EMBL" id="GAA1782794.1"/>
    </source>
</evidence>
<comment type="similarity">
    <text evidence="7">Belongs to the binding-protein-dependent transport system permease family.</text>
</comment>
<accession>A0ABP4XHF4</accession>
<dbReference type="PANTHER" id="PTHR30151">
    <property type="entry name" value="ALKANE SULFONATE ABC TRANSPORTER-RELATED, MEMBRANE SUBUNIT"/>
    <property type="match status" value="1"/>
</dbReference>
<sequence length="259" mass="26541">MRSPRLLQFGTGALGVVAALGLWQLAATTGPLADSPLPTATEAIAALLGLLGTPAMWIATWDTVAMTLAGLVIAAVAGILLGIGIGVSPLAMHATRVPLEFLKPIPPIVILPIVVLVLGPTAGMGIFLVFIGCFVSIVVQASAGVFDTDPVATATGRSYGLGRSEILARIVLPSALPYIGTAIRVAAPTALIVAVVAGLLGGGPGLGQSLLLTQIAGDQSKLFAYVLVLGILGLIVQGLSQWGERRLLHWHPQHRKQVA</sequence>
<keyword evidence="2 7" id="KW-0813">Transport</keyword>
<dbReference type="EMBL" id="BAAAOB010000001">
    <property type="protein sequence ID" value="GAA1782794.1"/>
    <property type="molecule type" value="Genomic_DNA"/>
</dbReference>
<evidence type="ECO:0000256" key="5">
    <source>
        <dbReference type="ARBA" id="ARBA00022989"/>
    </source>
</evidence>
<dbReference type="Pfam" id="PF00528">
    <property type="entry name" value="BPD_transp_1"/>
    <property type="match status" value="1"/>
</dbReference>
<proteinExistence type="inferred from homology"/>
<dbReference type="PANTHER" id="PTHR30151:SF0">
    <property type="entry name" value="ABC TRANSPORTER PERMEASE PROTEIN MJ0413-RELATED"/>
    <property type="match status" value="1"/>
</dbReference>
<dbReference type="InterPro" id="IPR035906">
    <property type="entry name" value="MetI-like_sf"/>
</dbReference>
<keyword evidence="6 7" id="KW-0472">Membrane</keyword>
<dbReference type="RefSeq" id="WP_344030003.1">
    <property type="nucleotide sequence ID" value="NZ_BAAAOB010000001.1"/>
</dbReference>
<evidence type="ECO:0000313" key="10">
    <source>
        <dbReference type="Proteomes" id="UP001500851"/>
    </source>
</evidence>
<feature type="domain" description="ABC transmembrane type-1" evidence="8">
    <location>
        <begin position="60"/>
        <end position="240"/>
    </location>
</feature>
<evidence type="ECO:0000256" key="1">
    <source>
        <dbReference type="ARBA" id="ARBA00004651"/>
    </source>
</evidence>
<name>A0ABP4XHF4_9MICO</name>
<keyword evidence="3" id="KW-1003">Cell membrane</keyword>
<evidence type="ECO:0000256" key="7">
    <source>
        <dbReference type="RuleBase" id="RU363032"/>
    </source>
</evidence>
<feature type="transmembrane region" description="Helical" evidence="7">
    <location>
        <begin position="43"/>
        <end position="61"/>
    </location>
</feature>
<keyword evidence="10" id="KW-1185">Reference proteome</keyword>
<keyword evidence="5 7" id="KW-1133">Transmembrane helix</keyword>
<evidence type="ECO:0000256" key="2">
    <source>
        <dbReference type="ARBA" id="ARBA00022448"/>
    </source>
</evidence>
<keyword evidence="4 7" id="KW-0812">Transmembrane</keyword>
<evidence type="ECO:0000259" key="8">
    <source>
        <dbReference type="PROSITE" id="PS50928"/>
    </source>
</evidence>
<comment type="caution">
    <text evidence="9">The sequence shown here is derived from an EMBL/GenBank/DDBJ whole genome shotgun (WGS) entry which is preliminary data.</text>
</comment>
<organism evidence="9 10">
    <name type="scientific">Leucobacter iarius</name>
    <dbReference type="NCBI Taxonomy" id="333963"/>
    <lineage>
        <taxon>Bacteria</taxon>
        <taxon>Bacillati</taxon>
        <taxon>Actinomycetota</taxon>
        <taxon>Actinomycetes</taxon>
        <taxon>Micrococcales</taxon>
        <taxon>Microbacteriaceae</taxon>
        <taxon>Leucobacter</taxon>
    </lineage>
</organism>
<dbReference type="SUPFAM" id="SSF161098">
    <property type="entry name" value="MetI-like"/>
    <property type="match status" value="1"/>
</dbReference>
<feature type="transmembrane region" description="Helical" evidence="7">
    <location>
        <begin position="190"/>
        <end position="216"/>
    </location>
</feature>
<evidence type="ECO:0000256" key="3">
    <source>
        <dbReference type="ARBA" id="ARBA00022475"/>
    </source>
</evidence>